<reference evidence="2" key="1">
    <citation type="submission" date="2022-07" db="EMBL/GenBank/DDBJ databases">
        <authorList>
            <person name="Macas J."/>
            <person name="Novak P."/>
            <person name="Neumann P."/>
        </authorList>
    </citation>
    <scope>NUCLEOTIDE SEQUENCE</scope>
</reference>
<proteinExistence type="predicted"/>
<feature type="compositionally biased region" description="Acidic residues" evidence="1">
    <location>
        <begin position="288"/>
        <end position="314"/>
    </location>
</feature>
<dbReference type="AlphaFoldDB" id="A0A9P0ZUG9"/>
<keyword evidence="3" id="KW-1185">Reference proteome</keyword>
<sequence>MHTESVKDRSKIKTKLNGMRVILTPSSLRSTLALPVHDTYDALPSIPDLLKDVAALGYTSLLPQLSNFNGAYLHHPWKSLFGLVNKCMSPKHAGFDKCNKQILLIFHGIAYNKNYDMAQLFFSELMDLVKAKEKNRTGTIPYARWLGLIIHDCMAEHTSIPRRSADPHFTAPKLQYFKADKNPVTGLRIPGFLLQLANPSNPAVQQYRESIERTVPMVQQNLAGPTPGTKPSASKGPKKAQKPQTPVAGLPHEGKSDDSLETSRTAEGTETDAVESADKSSSDAQTNTDDEASESVGTDGEESNSDGDDDDSDDVEHTYALIRKGKLPAESPKKITAEDATPIIAGRPKIFTIKELQNSKSVHRETNSSKADYDEAAHAIKNSKDAIIREKRAKIKNDKSSKAKLQPCIRKSLIDKADDHIFVGYDPFIQISRAESLSTGADLFGSRVEAAASGSTAHAQPSSSHSLASQQAIISKARDSPPSLVPSESVERTIDQSSEVKTPPSNTLSLGVTFPTFSSFSRTPTLFTSHTGAPTLNATTRAQAMTVGSPAMRLMIPSLHAGHTSAIFTDAVTTVTTPVTRHPTFEDVNVLLNRFLDSTIKPWVQEAMTALAQEFRTTQAIQPEHPTPQPTPEPFISHTQPISSTTLSHHSINQIPIPSPSQGTHNTEPVLSPCPTTPSIDLSTLPFETLASALLDHLLNIPEANLTLHQQAILDALLSSPETKSKCHNSPRGRKCSHEDPDDSDAHEGENKRSRTLEQTASASHTLLPVQPETSTNQQPPVTKLSSLVKLDETSRGLSPKDTNRGGDGSPDDATTGTSYKSGHQLEHHSKLMTTRNPSDPGVPVNRSPSLQDQPATTIMSSDEMHDQLEDIIIHDKWPRQWTEMDQIMQDEECENMQRNWFLRELINKCAEDIIRLEDDERKEGENYKETQKELESVVRQSAGRLPKTEKPWDNVRIKAPFQREIRERIWRRPEKVRPLNELKLRGLTHLKGK</sequence>
<gene>
    <name evidence="2" type="ORF">CEURO_LOCUS20821</name>
</gene>
<comment type="caution">
    <text evidence="2">The sequence shown here is derived from an EMBL/GenBank/DDBJ whole genome shotgun (WGS) entry which is preliminary data.</text>
</comment>
<feature type="compositionally biased region" description="Polar residues" evidence="1">
    <location>
        <begin position="495"/>
        <end position="505"/>
    </location>
</feature>
<feature type="compositionally biased region" description="Polar residues" evidence="1">
    <location>
        <begin position="813"/>
        <end position="822"/>
    </location>
</feature>
<evidence type="ECO:0000313" key="2">
    <source>
        <dbReference type="EMBL" id="CAH9115453.1"/>
    </source>
</evidence>
<organism evidence="2 3">
    <name type="scientific">Cuscuta europaea</name>
    <name type="common">European dodder</name>
    <dbReference type="NCBI Taxonomy" id="41803"/>
    <lineage>
        <taxon>Eukaryota</taxon>
        <taxon>Viridiplantae</taxon>
        <taxon>Streptophyta</taxon>
        <taxon>Embryophyta</taxon>
        <taxon>Tracheophyta</taxon>
        <taxon>Spermatophyta</taxon>
        <taxon>Magnoliopsida</taxon>
        <taxon>eudicotyledons</taxon>
        <taxon>Gunneridae</taxon>
        <taxon>Pentapetalae</taxon>
        <taxon>asterids</taxon>
        <taxon>lamiids</taxon>
        <taxon>Solanales</taxon>
        <taxon>Convolvulaceae</taxon>
        <taxon>Cuscuteae</taxon>
        <taxon>Cuscuta</taxon>
        <taxon>Cuscuta subgen. Cuscuta</taxon>
    </lineage>
</organism>
<feature type="compositionally biased region" description="Basic residues" evidence="1">
    <location>
        <begin position="726"/>
        <end position="735"/>
    </location>
</feature>
<dbReference type="Proteomes" id="UP001152484">
    <property type="component" value="Unassembled WGS sequence"/>
</dbReference>
<feature type="region of interest" description="Disordered" evidence="1">
    <location>
        <begin position="722"/>
        <end position="855"/>
    </location>
</feature>
<feature type="compositionally biased region" description="Basic and acidic residues" evidence="1">
    <location>
        <begin position="736"/>
        <end position="756"/>
    </location>
</feature>
<evidence type="ECO:0000256" key="1">
    <source>
        <dbReference type="SAM" id="MobiDB-lite"/>
    </source>
</evidence>
<feature type="region of interest" description="Disordered" evidence="1">
    <location>
        <begin position="646"/>
        <end position="671"/>
    </location>
</feature>
<evidence type="ECO:0000313" key="3">
    <source>
        <dbReference type="Proteomes" id="UP001152484"/>
    </source>
</evidence>
<feature type="region of interest" description="Disordered" evidence="1">
    <location>
        <begin position="220"/>
        <end position="314"/>
    </location>
</feature>
<dbReference type="EMBL" id="CAMAPE010000067">
    <property type="protein sequence ID" value="CAH9115453.1"/>
    <property type="molecule type" value="Genomic_DNA"/>
</dbReference>
<name>A0A9P0ZUG9_CUSEU</name>
<protein>
    <submittedName>
        <fullName evidence="2">Uncharacterized protein</fullName>
    </submittedName>
</protein>
<accession>A0A9P0ZUG9</accession>
<feature type="region of interest" description="Disordered" evidence="1">
    <location>
        <begin position="477"/>
        <end position="505"/>
    </location>
</feature>
<feature type="compositionally biased region" description="Polar residues" evidence="1">
    <location>
        <begin position="646"/>
        <end position="669"/>
    </location>
</feature>
<feature type="compositionally biased region" description="Polar residues" evidence="1">
    <location>
        <begin position="772"/>
        <end position="786"/>
    </location>
</feature>